<dbReference type="PANTHER" id="PTHR15323">
    <property type="entry name" value="D123 PROTEIN"/>
    <property type="match status" value="1"/>
</dbReference>
<sequence length="325" mass="36860">MEHNVLIPDHLIPFSFSSWYPRFAHCALKGVVIPLPPEFLAWLSEDGLLMPLECDEGEDSVEWSDEEIGEGGDGDGDGDKAEQDDCPVRPSFPSLSSLILPNLPCVPKMNFSAPVDAVWVNGNSLKCCTLEDVYKLLKSSDFISWDISQGAKDLVLKKYQNLHPSRSFRLWVSSTVHAIEQRDSTTYYPYLLNELESLKTTILSFWEEHVKGKFDGDYVLDVYITKSNKGYIVDFNPYSESTDSYLFTREELEDLKATEVVGDCDFRVVTQEKEVKPSKYSGYRGPIDAVDITGTGFESFKKQCYRPSELYEVEEIDKEEGSELD</sequence>
<name>A0A9W7C3N2_9STRA</name>
<proteinExistence type="inferred from homology"/>
<dbReference type="InterPro" id="IPR009772">
    <property type="entry name" value="CDC123"/>
</dbReference>
<evidence type="ECO:0000256" key="2">
    <source>
        <dbReference type="SAM" id="MobiDB-lite"/>
    </source>
</evidence>
<evidence type="ECO:0000313" key="4">
    <source>
        <dbReference type="Proteomes" id="UP001165085"/>
    </source>
</evidence>
<keyword evidence="4" id="KW-1185">Reference proteome</keyword>
<dbReference type="Proteomes" id="UP001165085">
    <property type="component" value="Unassembled WGS sequence"/>
</dbReference>
<dbReference type="EMBL" id="BRXY01000593">
    <property type="protein sequence ID" value="GMI02195.1"/>
    <property type="molecule type" value="Genomic_DNA"/>
</dbReference>
<feature type="compositionally biased region" description="Basic and acidic residues" evidence="2">
    <location>
        <begin position="77"/>
        <end position="86"/>
    </location>
</feature>
<dbReference type="GO" id="GO:0005737">
    <property type="term" value="C:cytoplasm"/>
    <property type="evidence" value="ECO:0007669"/>
    <property type="project" value="TreeGrafter"/>
</dbReference>
<dbReference type="PANTHER" id="PTHR15323:SF6">
    <property type="entry name" value="CELL DIVISION CYCLE PROTEIN 123 HOMOLOG"/>
    <property type="match status" value="1"/>
</dbReference>
<comment type="similarity">
    <text evidence="1">Belongs to the CDC123 family.</text>
</comment>
<dbReference type="OrthoDB" id="360540at2759"/>
<gene>
    <name evidence="3" type="ORF">TrST_g14266</name>
</gene>
<protein>
    <recommendedName>
        <fullName evidence="5">Cell division cycle protein 123 homolog</fullName>
    </recommendedName>
</protein>
<evidence type="ECO:0008006" key="5">
    <source>
        <dbReference type="Google" id="ProtNLM"/>
    </source>
</evidence>
<organism evidence="3 4">
    <name type="scientific">Triparma strigata</name>
    <dbReference type="NCBI Taxonomy" id="1606541"/>
    <lineage>
        <taxon>Eukaryota</taxon>
        <taxon>Sar</taxon>
        <taxon>Stramenopiles</taxon>
        <taxon>Ochrophyta</taxon>
        <taxon>Bolidophyceae</taxon>
        <taxon>Parmales</taxon>
        <taxon>Triparmaceae</taxon>
        <taxon>Triparma</taxon>
    </lineage>
</organism>
<reference evidence="4" key="1">
    <citation type="journal article" date="2023" name="Commun. Biol.">
        <title>Genome analysis of Parmales, the sister group of diatoms, reveals the evolutionary specialization of diatoms from phago-mixotrophs to photoautotrophs.</title>
        <authorList>
            <person name="Ban H."/>
            <person name="Sato S."/>
            <person name="Yoshikawa S."/>
            <person name="Yamada K."/>
            <person name="Nakamura Y."/>
            <person name="Ichinomiya M."/>
            <person name="Sato N."/>
            <person name="Blanc-Mathieu R."/>
            <person name="Endo H."/>
            <person name="Kuwata A."/>
            <person name="Ogata H."/>
        </authorList>
    </citation>
    <scope>NUCLEOTIDE SEQUENCE [LARGE SCALE GENOMIC DNA]</scope>
    <source>
        <strain evidence="4">NIES 3701</strain>
    </source>
</reference>
<dbReference type="Pfam" id="PF07065">
    <property type="entry name" value="D123"/>
    <property type="match status" value="1"/>
</dbReference>
<dbReference type="AlphaFoldDB" id="A0A9W7C3N2"/>
<evidence type="ECO:0000256" key="1">
    <source>
        <dbReference type="ARBA" id="ARBA00011047"/>
    </source>
</evidence>
<accession>A0A9W7C3N2</accession>
<comment type="caution">
    <text evidence="3">The sequence shown here is derived from an EMBL/GenBank/DDBJ whole genome shotgun (WGS) entry which is preliminary data.</text>
</comment>
<feature type="region of interest" description="Disordered" evidence="2">
    <location>
        <begin position="60"/>
        <end position="86"/>
    </location>
</feature>
<feature type="compositionally biased region" description="Acidic residues" evidence="2">
    <location>
        <begin position="60"/>
        <end position="76"/>
    </location>
</feature>
<evidence type="ECO:0000313" key="3">
    <source>
        <dbReference type="EMBL" id="GMI02195.1"/>
    </source>
</evidence>